<proteinExistence type="predicted"/>
<feature type="region of interest" description="Disordered" evidence="1">
    <location>
        <begin position="152"/>
        <end position="192"/>
    </location>
</feature>
<sequence>RRIPARRVDENEEQEEILPQVEEVEKGAQGDQVPIVGEAGSMTTQVNLSMMPRPNVVESTMTSRLRDFVRMNPPIYHGSKKNVAQVWYTQWKDNRREESGHIEREEFKEVFLADLVRDECRTEMLHDDMTVARLMVYAQLVEESKLRRMARNLKRGESSDHEQTRVKKRAQTQEAPSSAKVKFEKGGGSRNEKPTCVTYGKRHYGKCLAGNSGCFGFGKDDHKVRDCPTTTARGRESKKVAPSTPKEYAPITRRFYELLTR</sequence>
<protein>
    <recommendedName>
        <fullName evidence="3">Retrotransposon gag domain-containing protein</fullName>
    </recommendedName>
</protein>
<evidence type="ECO:0008006" key="3">
    <source>
        <dbReference type="Google" id="ProtNLM"/>
    </source>
</evidence>
<feature type="compositionally biased region" description="Basic and acidic residues" evidence="1">
    <location>
        <begin position="154"/>
        <end position="165"/>
    </location>
</feature>
<comment type="caution">
    <text evidence="2">The sequence shown here is derived from an EMBL/GenBank/DDBJ whole genome shotgun (WGS) entry which is preliminary data.</text>
</comment>
<reference evidence="2" key="1">
    <citation type="submission" date="2019-05" db="EMBL/GenBank/DDBJ databases">
        <title>The de novo reference genome and transcriptome assemblies of the wild tomato species Solanum chilense.</title>
        <authorList>
            <person name="Stam R."/>
            <person name="Nosenko T."/>
            <person name="Hoerger A.C."/>
            <person name="Stephan W."/>
            <person name="Seidel M.A."/>
            <person name="Kuhn J.M.M."/>
            <person name="Haberer G."/>
            <person name="Tellier A."/>
        </authorList>
    </citation>
    <scope>NUCLEOTIDE SEQUENCE</scope>
    <source>
        <tissue evidence="2">Mature leaves</tissue>
    </source>
</reference>
<gene>
    <name evidence="2" type="ORF">EJD97_010803</name>
</gene>
<feature type="non-terminal residue" evidence="2">
    <location>
        <position position="1"/>
    </location>
</feature>
<accession>A0A6N2CF75</accession>
<organism evidence="2">
    <name type="scientific">Solanum chilense</name>
    <name type="common">Tomato</name>
    <name type="synonym">Lycopersicon chilense</name>
    <dbReference type="NCBI Taxonomy" id="4083"/>
    <lineage>
        <taxon>Eukaryota</taxon>
        <taxon>Viridiplantae</taxon>
        <taxon>Streptophyta</taxon>
        <taxon>Embryophyta</taxon>
        <taxon>Tracheophyta</taxon>
        <taxon>Spermatophyta</taxon>
        <taxon>Magnoliopsida</taxon>
        <taxon>eudicotyledons</taxon>
        <taxon>Gunneridae</taxon>
        <taxon>Pentapetalae</taxon>
        <taxon>asterids</taxon>
        <taxon>lamiids</taxon>
        <taxon>Solanales</taxon>
        <taxon>Solanaceae</taxon>
        <taxon>Solanoideae</taxon>
        <taxon>Solaneae</taxon>
        <taxon>Solanum</taxon>
        <taxon>Solanum subgen. Lycopersicon</taxon>
    </lineage>
</organism>
<evidence type="ECO:0000313" key="2">
    <source>
        <dbReference type="EMBL" id="TMX04211.1"/>
    </source>
</evidence>
<evidence type="ECO:0000256" key="1">
    <source>
        <dbReference type="SAM" id="MobiDB-lite"/>
    </source>
</evidence>
<dbReference type="EMBL" id="RXGB01000274">
    <property type="protein sequence ID" value="TMX04211.1"/>
    <property type="molecule type" value="Genomic_DNA"/>
</dbReference>
<dbReference type="AlphaFoldDB" id="A0A6N2CF75"/>
<name>A0A6N2CF75_SOLCI</name>
<feature type="region of interest" description="Disordered" evidence="1">
    <location>
        <begin position="225"/>
        <end position="247"/>
    </location>
</feature>
<feature type="compositionally biased region" description="Basic and acidic residues" evidence="1">
    <location>
        <begin position="181"/>
        <end position="192"/>
    </location>
</feature>